<evidence type="ECO:0008006" key="4">
    <source>
        <dbReference type="Google" id="ProtNLM"/>
    </source>
</evidence>
<evidence type="ECO:0000256" key="1">
    <source>
        <dbReference type="SAM" id="Phobius"/>
    </source>
</evidence>
<dbReference type="EMBL" id="PCSD01000115">
    <property type="protein sequence ID" value="PIP33348.1"/>
    <property type="molecule type" value="Genomic_DNA"/>
</dbReference>
<gene>
    <name evidence="2" type="ORF">COX22_04830</name>
</gene>
<dbReference type="Pfam" id="PF13196">
    <property type="entry name" value="DUF4012"/>
    <property type="match status" value="1"/>
</dbReference>
<comment type="caution">
    <text evidence="2">The sequence shown here is derived from an EMBL/GenBank/DDBJ whole genome shotgun (WGS) entry which is preliminary data.</text>
</comment>
<dbReference type="Proteomes" id="UP000230729">
    <property type="component" value="Unassembled WGS sequence"/>
</dbReference>
<keyword evidence="1" id="KW-0812">Transmembrane</keyword>
<keyword evidence="1" id="KW-0472">Membrane</keyword>
<name>A0A2G9ZLX1_9BACT</name>
<evidence type="ECO:0000313" key="3">
    <source>
        <dbReference type="Proteomes" id="UP000230729"/>
    </source>
</evidence>
<protein>
    <recommendedName>
        <fullName evidence="4">DUF4012 domain-containing protein</fullName>
    </recommendedName>
</protein>
<sequence length="680" mass="75176">MFKFSKGPAVDFLAAYNQAGKSLSGLIPALARRRRRKKILFGLRLALYALAVILAIFIISLAPAVLLGRQIFNNSLAGKDLLEKSIFLSKKNEFAAASLAASQAGQYFDNALAQLRSVRETAVIKHTFLDREAENAVFLLSAASFLSQGVAEGGNFLKQINLLNARSTGLNYNQLSREERTKILVYLSESGRELGQLSLTLKQAGDNLAALRINRWLRPWQDKISFFAGQLKESSATLETFAPLSQALPWLLGYPNESNYLFVLQNQDELRPTGGFIGTFGLLRLVAGDLADISTHDIYHLDMPIKDEVKNSPPAPLAKYLNLEQWFLRDANWSPDWPTSARLIESFYQEEIRLLKKVRAKEKTKDPLIDQSPAVFSGVIGLTPKVITDLLSVIGPVAVGGQIYDQDNFTKLLEYQVEKGYVSLGLPAWERKEVIGDITRALKVEFFNLPPEKWAVAVNSIFQNIQQKNILIHVNNPDIQKLLAGSDLSGEIKKTAGDYLAVVDANLAALKTDAVVTRYLHYQLEENPNGLFAEVVANYAHHGDFDWRTTRYRTLTRVYVPAGSELISATGQTDGEVAASTELDKTVFSAFLSIEPGAVGVLRLKYKLPDRLAAAVKAGHYDFLVQKQPGVTGQEIDLVMNFLRPIKTGEPIGFGSGLTAPSSFHLNGGFVQDRIISLTF</sequence>
<keyword evidence="1" id="KW-1133">Transmembrane helix</keyword>
<accession>A0A2G9ZLX1</accession>
<feature type="transmembrane region" description="Helical" evidence="1">
    <location>
        <begin position="41"/>
        <end position="66"/>
    </location>
</feature>
<dbReference type="AlphaFoldDB" id="A0A2G9ZLX1"/>
<reference evidence="2 3" key="1">
    <citation type="submission" date="2017-09" db="EMBL/GenBank/DDBJ databases">
        <title>Depth-based differentiation of microbial function through sediment-hosted aquifers and enrichment of novel symbionts in the deep terrestrial subsurface.</title>
        <authorList>
            <person name="Probst A.J."/>
            <person name="Ladd B."/>
            <person name="Jarett J.K."/>
            <person name="Geller-Mcgrath D.E."/>
            <person name="Sieber C.M."/>
            <person name="Emerson J.B."/>
            <person name="Anantharaman K."/>
            <person name="Thomas B.C."/>
            <person name="Malmstrom R."/>
            <person name="Stieglmeier M."/>
            <person name="Klingl A."/>
            <person name="Woyke T."/>
            <person name="Ryan C.M."/>
            <person name="Banfield J.F."/>
        </authorList>
    </citation>
    <scope>NUCLEOTIDE SEQUENCE [LARGE SCALE GENOMIC DNA]</scope>
    <source>
        <strain evidence="2">CG23_combo_of_CG06-09_8_20_14_all_49_15</strain>
    </source>
</reference>
<evidence type="ECO:0000313" key="2">
    <source>
        <dbReference type="EMBL" id="PIP33348.1"/>
    </source>
</evidence>
<proteinExistence type="predicted"/>
<organism evidence="2 3">
    <name type="scientific">Candidatus Falkowbacteria bacterium CG23_combo_of_CG06-09_8_20_14_all_49_15</name>
    <dbReference type="NCBI Taxonomy" id="1974572"/>
    <lineage>
        <taxon>Bacteria</taxon>
        <taxon>Candidatus Falkowiibacteriota</taxon>
    </lineage>
</organism>
<dbReference type="InterPro" id="IPR025101">
    <property type="entry name" value="DUF4012"/>
</dbReference>